<comment type="caution">
    <text evidence="1">The sequence shown here is derived from an EMBL/GenBank/DDBJ whole genome shotgun (WGS) entry which is preliminary data.</text>
</comment>
<proteinExistence type="predicted"/>
<accession>A0ACC3N674</accession>
<sequence>MAVQSRSRATRTAGEKTHASRRPAPPRSDNNQQQQQHASSQLSHPSEFNDDEPPAKKRKLSIRSKQQSQSTLDHFTFAQSAPGQGQGQGQPKPPTKVSVAQPHGRLIETVNGVQNVLDIDEDELALPHATPKPKAAIALQPSSRSDAPAKQEDKRTLRSQDDGPRLKSELAIYFPNYEDIVFDVAKEPEFLTTDSTLYITDDTPKPEQLSPAKGSKNGKSKSSSTSNGAQYPPTPSTLLNGSPALNLSTISNTLPDHPTDPLPDSHYAKPHRRAERKEKQLRNIEKERAMHEKVQLDRLLAGLQAHDWLKVLGITGVTEGEARKYEPKRDFFIAEVKALVDKFRQWKEEEKKLRMGGARVVAKEEEDEEEEDEEGSVEPPSSDLNASAARQLQQETIGALKSSTATASFNKHSKGKERAPPVTFQPPPPEIPISSFYAKRHLRDAALGKARHGRNVTAFGHPIPELREREFELPDDYVTEDTLAANARERRRRKRASIADAASSAG</sequence>
<organism evidence="1 2">
    <name type="scientific">Vermiconidia calcicola</name>
    <dbReference type="NCBI Taxonomy" id="1690605"/>
    <lineage>
        <taxon>Eukaryota</taxon>
        <taxon>Fungi</taxon>
        <taxon>Dikarya</taxon>
        <taxon>Ascomycota</taxon>
        <taxon>Pezizomycotina</taxon>
        <taxon>Dothideomycetes</taxon>
        <taxon>Dothideomycetidae</taxon>
        <taxon>Mycosphaerellales</taxon>
        <taxon>Extremaceae</taxon>
        <taxon>Vermiconidia</taxon>
    </lineage>
</organism>
<gene>
    <name evidence="1" type="ORF">LTR37_011009</name>
</gene>
<reference evidence="1" key="1">
    <citation type="submission" date="2023-07" db="EMBL/GenBank/DDBJ databases">
        <title>Black Yeasts Isolated from many extreme environments.</title>
        <authorList>
            <person name="Coleine C."/>
            <person name="Stajich J.E."/>
            <person name="Selbmann L."/>
        </authorList>
    </citation>
    <scope>NUCLEOTIDE SEQUENCE</scope>
    <source>
        <strain evidence="1">CCFEE 5714</strain>
    </source>
</reference>
<dbReference type="Proteomes" id="UP001281147">
    <property type="component" value="Unassembled WGS sequence"/>
</dbReference>
<name>A0ACC3N674_9PEZI</name>
<keyword evidence="2" id="KW-1185">Reference proteome</keyword>
<protein>
    <submittedName>
        <fullName evidence="1">Uncharacterized protein</fullName>
    </submittedName>
</protein>
<evidence type="ECO:0000313" key="1">
    <source>
        <dbReference type="EMBL" id="KAK3709271.1"/>
    </source>
</evidence>
<evidence type="ECO:0000313" key="2">
    <source>
        <dbReference type="Proteomes" id="UP001281147"/>
    </source>
</evidence>
<dbReference type="EMBL" id="JAUTXU010000094">
    <property type="protein sequence ID" value="KAK3709271.1"/>
    <property type="molecule type" value="Genomic_DNA"/>
</dbReference>